<sequence>MEGRVILRISDFFKFFFVNPGLIFGYLNDIFEKKYQSMQYIEELENGFLFVFKDIESFKKRAKPLIKEELKEITNNDTSAMNFFQKFFIPKEKFPKEGIILEIEIISGDKSEIVPFLKNFIYSVSQNINIKIDNEQNLLFKILDFDIIKKYANSLMNRFYKT</sequence>
<organism evidence="1 2">
    <name type="scientific">Promethearchaeum syntrophicum</name>
    <dbReference type="NCBI Taxonomy" id="2594042"/>
    <lineage>
        <taxon>Archaea</taxon>
        <taxon>Promethearchaeati</taxon>
        <taxon>Promethearchaeota</taxon>
        <taxon>Promethearchaeia</taxon>
        <taxon>Promethearchaeales</taxon>
        <taxon>Promethearchaeaceae</taxon>
        <taxon>Promethearchaeum</taxon>
    </lineage>
</organism>
<dbReference type="GeneID" id="41331162"/>
<reference evidence="1 2" key="1">
    <citation type="journal article" date="2020" name="Nature">
        <title>Isolation of an archaeon at the prokaryote-eukaryote interface.</title>
        <authorList>
            <person name="Imachi H."/>
            <person name="Nobu M.K."/>
            <person name="Nakahara N."/>
            <person name="Morono Y."/>
            <person name="Ogawara M."/>
            <person name="Takaki Y."/>
            <person name="Takano Y."/>
            <person name="Uematsu K."/>
            <person name="Ikuta T."/>
            <person name="Ito M."/>
            <person name="Matsui Y."/>
            <person name="Miyazaki M."/>
            <person name="Murata K."/>
            <person name="Saito Y."/>
            <person name="Sakai S."/>
            <person name="Song C."/>
            <person name="Tasumi E."/>
            <person name="Yamanaka Y."/>
            <person name="Yamaguchi T."/>
            <person name="Kamagata Y."/>
            <person name="Tamaki H."/>
            <person name="Takai K."/>
        </authorList>
    </citation>
    <scope>NUCLEOTIDE SEQUENCE [LARGE SCALE GENOMIC DNA]</scope>
    <source>
        <strain evidence="1 2">MK-D1</strain>
    </source>
</reference>
<dbReference type="KEGG" id="psyt:DSAG12_03192"/>
<proteinExistence type="predicted"/>
<name>A0A5B9DDG8_9ARCH</name>
<evidence type="ECO:0000313" key="1">
    <source>
        <dbReference type="EMBL" id="QEE17359.1"/>
    </source>
</evidence>
<evidence type="ECO:0000313" key="2">
    <source>
        <dbReference type="Proteomes" id="UP000321408"/>
    </source>
</evidence>
<protein>
    <submittedName>
        <fullName evidence="1">Uncharacterized protein</fullName>
    </submittedName>
</protein>
<dbReference type="RefSeq" id="WP_147664255.1">
    <property type="nucleotide sequence ID" value="NZ_CP042905.2"/>
</dbReference>
<gene>
    <name evidence="1" type="ORF">DSAG12_03192</name>
</gene>
<dbReference type="AlphaFoldDB" id="A0A5B9DDG8"/>
<reference evidence="1 2" key="2">
    <citation type="journal article" date="2024" name="Int. J. Syst. Evol. Microbiol.">
        <title>Promethearchaeum syntrophicum gen. nov., sp. nov., an anaerobic, obligately syntrophic archaeon, the first isolate of the lineage 'Asgard' archaea, and proposal of the new archaeal phylum Promethearchaeota phyl. nov. and kingdom Promethearchaeati regn. nov.</title>
        <authorList>
            <person name="Imachi H."/>
            <person name="Nobu M.K."/>
            <person name="Kato S."/>
            <person name="Takaki Y."/>
            <person name="Miyazaki M."/>
            <person name="Miyata M."/>
            <person name="Ogawara M."/>
            <person name="Saito Y."/>
            <person name="Sakai S."/>
            <person name="Tahara Y.O."/>
            <person name="Takano Y."/>
            <person name="Tasumi E."/>
            <person name="Uematsu K."/>
            <person name="Yoshimura T."/>
            <person name="Itoh T."/>
            <person name="Ohkuma M."/>
            <person name="Takai K."/>
        </authorList>
    </citation>
    <scope>NUCLEOTIDE SEQUENCE [LARGE SCALE GENOMIC DNA]</scope>
    <source>
        <strain evidence="1 2">MK-D1</strain>
    </source>
</reference>
<accession>A0A5B9DDG8</accession>
<dbReference type="EMBL" id="CP042905">
    <property type="protein sequence ID" value="QEE17359.1"/>
    <property type="molecule type" value="Genomic_DNA"/>
</dbReference>
<keyword evidence="2" id="KW-1185">Reference proteome</keyword>
<dbReference type="Proteomes" id="UP000321408">
    <property type="component" value="Chromosome"/>
</dbReference>